<proteinExistence type="predicted"/>
<dbReference type="Proteomes" id="UP000252795">
    <property type="component" value="Unassembled WGS sequence"/>
</dbReference>
<reference evidence="2 3" key="1">
    <citation type="submission" date="2018-07" db="EMBL/GenBank/DDBJ databases">
        <title>Freshwater and sediment microbial communities from various areas in North America, analyzing microbe dynamics in response to fracking.</title>
        <authorList>
            <person name="Lamendella R."/>
        </authorList>
    </citation>
    <scope>NUCLEOTIDE SEQUENCE [LARGE SCALE GENOMIC DNA]</scope>
    <source>
        <strain evidence="2 3">114E</strain>
        <strain evidence="1 4">114E_o</strain>
    </source>
</reference>
<dbReference type="Proteomes" id="UP000253065">
    <property type="component" value="Unassembled WGS sequence"/>
</dbReference>
<evidence type="ECO:0000313" key="1">
    <source>
        <dbReference type="EMBL" id="RBP69270.1"/>
    </source>
</evidence>
<dbReference type="Gene3D" id="3.90.1480.10">
    <property type="entry name" value="Alpha-2,3-sialyltransferase"/>
    <property type="match status" value="1"/>
</dbReference>
<dbReference type="AlphaFoldDB" id="A0A368UPM1"/>
<evidence type="ECO:0000313" key="4">
    <source>
        <dbReference type="Proteomes" id="UP000253065"/>
    </source>
</evidence>
<organism evidence="2 3">
    <name type="scientific">Marinobacter nauticus</name>
    <name type="common">Marinobacter hydrocarbonoclasticus</name>
    <name type="synonym">Marinobacter aquaeolei</name>
    <dbReference type="NCBI Taxonomy" id="2743"/>
    <lineage>
        <taxon>Bacteria</taxon>
        <taxon>Pseudomonadati</taxon>
        <taxon>Pseudomonadota</taxon>
        <taxon>Gammaproteobacteria</taxon>
        <taxon>Pseudomonadales</taxon>
        <taxon>Marinobacteraceae</taxon>
        <taxon>Marinobacter</taxon>
    </lineage>
</organism>
<name>A0A368UPM1_MARNT</name>
<gene>
    <name evidence="2" type="ORF">DET51_11435</name>
    <name evidence="1" type="ORF">DET64_11435</name>
</gene>
<protein>
    <recommendedName>
        <fullName evidence="5">DUF115 domain-containing protein</fullName>
    </recommendedName>
</protein>
<dbReference type="EMBL" id="QPJB01000014">
    <property type="protein sequence ID" value="RCW30749.1"/>
    <property type="molecule type" value="Genomic_DNA"/>
</dbReference>
<evidence type="ECO:0000313" key="2">
    <source>
        <dbReference type="EMBL" id="RCW30749.1"/>
    </source>
</evidence>
<dbReference type="EMBL" id="QNSA01000014">
    <property type="protein sequence ID" value="RBP69270.1"/>
    <property type="molecule type" value="Genomic_DNA"/>
</dbReference>
<evidence type="ECO:0000313" key="3">
    <source>
        <dbReference type="Proteomes" id="UP000252795"/>
    </source>
</evidence>
<accession>A0A368UPM1</accession>
<sequence>MVKQLIRGALGHLPFPLRRGFSRLAFSLEAGLQRWRAARLKRHGMKELDVLAFKPGVEKSECHILGSGWSLNSSYPVIDRRKAFVIGFNFSFLKCPDPDLHFIENASLKNKRFFDNSLDHYFALGKFGIFDSTVLVVKNISEFKNSLKLIRLMYGDKALFVRDRHFRLFGADEVDAVIKQMMRFDGGIPQALSSSISLVFFARLMGFKRIVVHGLDFFGPHFYGEDLKQAIYHDYDFSQVGLDQNYQPGSGLHKSAAGENGVGVSHLLYKIKGHFEEEGIELVAATGRSPSSEILGVRMDG</sequence>
<evidence type="ECO:0008006" key="5">
    <source>
        <dbReference type="Google" id="ProtNLM"/>
    </source>
</evidence>
<keyword evidence="4" id="KW-1185">Reference proteome</keyword>
<comment type="caution">
    <text evidence="2">The sequence shown here is derived from an EMBL/GenBank/DDBJ whole genome shotgun (WGS) entry which is preliminary data.</text>
</comment>